<dbReference type="PANTHER" id="PTHR30081">
    <property type="entry name" value="PROTEIN-EXPORT MEMBRANE PROTEIN SEC"/>
    <property type="match status" value="1"/>
</dbReference>
<dbReference type="PRINTS" id="PR01755">
    <property type="entry name" value="SECFTRNLCASE"/>
</dbReference>
<dbReference type="EMBL" id="MHBZ01000014">
    <property type="protein sequence ID" value="OGY11627.1"/>
    <property type="molecule type" value="Genomic_DNA"/>
</dbReference>
<dbReference type="InterPro" id="IPR048634">
    <property type="entry name" value="SecD_SecF_C"/>
</dbReference>
<dbReference type="Gene3D" id="1.20.1640.10">
    <property type="entry name" value="Multidrug efflux transporter AcrB transmembrane domain"/>
    <property type="match status" value="1"/>
</dbReference>
<evidence type="ECO:0000256" key="9">
    <source>
        <dbReference type="ARBA" id="ARBA00023136"/>
    </source>
</evidence>
<keyword evidence="8" id="KW-0811">Translocation</keyword>
<dbReference type="NCBIfam" id="TIGR00966">
    <property type="entry name" value="transloc_SecF"/>
    <property type="match status" value="1"/>
</dbReference>
<evidence type="ECO:0000256" key="6">
    <source>
        <dbReference type="ARBA" id="ARBA00022927"/>
    </source>
</evidence>
<dbReference type="Pfam" id="PF07549">
    <property type="entry name" value="Sec_GG"/>
    <property type="match status" value="1"/>
</dbReference>
<proteinExistence type="predicted"/>
<name>A0A1G1V8J6_9BACT</name>
<evidence type="ECO:0000256" key="8">
    <source>
        <dbReference type="ARBA" id="ARBA00023010"/>
    </source>
</evidence>
<evidence type="ECO:0000256" key="7">
    <source>
        <dbReference type="ARBA" id="ARBA00022989"/>
    </source>
</evidence>
<dbReference type="STRING" id="1797516.A3D26_02060"/>
<dbReference type="SUPFAM" id="SSF82866">
    <property type="entry name" value="Multidrug efflux transporter AcrB transmembrane domain"/>
    <property type="match status" value="1"/>
</dbReference>
<reference evidence="12 13" key="1">
    <citation type="journal article" date="2016" name="Nat. Commun.">
        <title>Thousands of microbial genomes shed light on interconnected biogeochemical processes in an aquifer system.</title>
        <authorList>
            <person name="Anantharaman K."/>
            <person name="Brown C.T."/>
            <person name="Hug L.A."/>
            <person name="Sharon I."/>
            <person name="Castelle C.J."/>
            <person name="Probst A.J."/>
            <person name="Thomas B.C."/>
            <person name="Singh A."/>
            <person name="Wilkins M.J."/>
            <person name="Karaoz U."/>
            <person name="Brodie E.L."/>
            <person name="Williams K.H."/>
            <person name="Hubbard S.S."/>
            <person name="Banfield J.F."/>
        </authorList>
    </citation>
    <scope>NUCLEOTIDE SEQUENCE [LARGE SCALE GENOMIC DNA]</scope>
</reference>
<dbReference type="Pfam" id="PF02355">
    <property type="entry name" value="SecD_SecF_C"/>
    <property type="match status" value="1"/>
</dbReference>
<evidence type="ECO:0000256" key="10">
    <source>
        <dbReference type="SAM" id="Phobius"/>
    </source>
</evidence>
<dbReference type="AlphaFoldDB" id="A0A1G1V8J6"/>
<keyword evidence="6" id="KW-0653">Protein transport</keyword>
<dbReference type="InterPro" id="IPR022813">
    <property type="entry name" value="SecD/SecF_arch_bac"/>
</dbReference>
<evidence type="ECO:0000259" key="11">
    <source>
        <dbReference type="Pfam" id="PF02355"/>
    </source>
</evidence>
<gene>
    <name evidence="12" type="ORF">A3D26_02060</name>
</gene>
<keyword evidence="4" id="KW-1003">Cell membrane</keyword>
<protein>
    <recommendedName>
        <fullName evidence="2">Protein translocase subunit SecF</fullName>
    </recommendedName>
</protein>
<evidence type="ECO:0000256" key="3">
    <source>
        <dbReference type="ARBA" id="ARBA00022448"/>
    </source>
</evidence>
<dbReference type="Proteomes" id="UP000178319">
    <property type="component" value="Unassembled WGS sequence"/>
</dbReference>
<dbReference type="GO" id="GO:0015450">
    <property type="term" value="F:protein-transporting ATPase activity"/>
    <property type="evidence" value="ECO:0007669"/>
    <property type="project" value="InterPro"/>
</dbReference>
<evidence type="ECO:0000256" key="5">
    <source>
        <dbReference type="ARBA" id="ARBA00022692"/>
    </source>
</evidence>
<feature type="transmembrane region" description="Helical" evidence="10">
    <location>
        <begin position="124"/>
        <end position="145"/>
    </location>
</feature>
<dbReference type="InterPro" id="IPR022646">
    <property type="entry name" value="SecD/SecF_CS"/>
</dbReference>
<keyword evidence="9 10" id="KW-0472">Membrane</keyword>
<evidence type="ECO:0000256" key="4">
    <source>
        <dbReference type="ARBA" id="ARBA00022475"/>
    </source>
</evidence>
<feature type="transmembrane region" description="Helical" evidence="10">
    <location>
        <begin position="203"/>
        <end position="220"/>
    </location>
</feature>
<dbReference type="GO" id="GO:0006886">
    <property type="term" value="P:intracellular protein transport"/>
    <property type="evidence" value="ECO:0007669"/>
    <property type="project" value="InterPro"/>
</dbReference>
<keyword evidence="5 10" id="KW-0812">Transmembrane</keyword>
<keyword evidence="3" id="KW-0813">Transport</keyword>
<feature type="transmembrane region" description="Helical" evidence="10">
    <location>
        <begin position="151"/>
        <end position="172"/>
    </location>
</feature>
<feature type="transmembrane region" description="Helical" evidence="10">
    <location>
        <begin position="7"/>
        <end position="28"/>
    </location>
</feature>
<dbReference type="PANTHER" id="PTHR30081:SF8">
    <property type="entry name" value="PROTEIN TRANSLOCASE SUBUNIT SECF"/>
    <property type="match status" value="1"/>
</dbReference>
<feature type="domain" description="Protein export membrane protein SecD/SecF C-terminal" evidence="11">
    <location>
        <begin position="68"/>
        <end position="252"/>
    </location>
</feature>
<evidence type="ECO:0000313" key="13">
    <source>
        <dbReference type="Proteomes" id="UP000178319"/>
    </source>
</evidence>
<evidence type="ECO:0000313" key="12">
    <source>
        <dbReference type="EMBL" id="OGY11627.1"/>
    </source>
</evidence>
<comment type="subcellular location">
    <subcellularLocation>
        <location evidence="1">Cell membrane</location>
        <topology evidence="1">Multi-pass membrane protein</topology>
    </subcellularLocation>
</comment>
<sequence length="253" mass="28608">MNWMKYRWLYFLISGLALTVSIYSIAIWRFKFSIDFTGGTRVEYRFSNETREMRFDSDFTQQKAEEYANSLPEKPEIIKFETVGPSLSAQILQKTYIALGIASLGILFWVAWQFKSLQFGISALLATLHDTIILLGTFAILGHFKGVEVDILVVTAVLTILSFSVHDTIVVFDRIRETTKKYGRGSMYEVANQAVSQTMVRSLNNSLTIVFMLLALFLLGGETTRWFVFGLLVGTISGTYSSPFIAVPLLVSW</sequence>
<organism evidence="12 13">
    <name type="scientific">Candidatus Blackburnbacteria bacterium RIFCSPHIGHO2_02_FULL_44_20</name>
    <dbReference type="NCBI Taxonomy" id="1797516"/>
    <lineage>
        <taxon>Bacteria</taxon>
        <taxon>Candidatus Blackburniibacteriota</taxon>
    </lineage>
</organism>
<accession>A0A1G1V8J6</accession>
<comment type="caution">
    <text evidence="12">The sequence shown here is derived from an EMBL/GenBank/DDBJ whole genome shotgun (WGS) entry which is preliminary data.</text>
</comment>
<feature type="non-terminal residue" evidence="12">
    <location>
        <position position="253"/>
    </location>
</feature>
<evidence type="ECO:0000256" key="2">
    <source>
        <dbReference type="ARBA" id="ARBA00015792"/>
    </source>
</evidence>
<dbReference type="GO" id="GO:0005886">
    <property type="term" value="C:plasma membrane"/>
    <property type="evidence" value="ECO:0007669"/>
    <property type="project" value="UniProtKB-SubCell"/>
</dbReference>
<keyword evidence="7 10" id="KW-1133">Transmembrane helix</keyword>
<feature type="transmembrane region" description="Helical" evidence="10">
    <location>
        <begin position="226"/>
        <end position="251"/>
    </location>
</feature>
<dbReference type="InterPro" id="IPR022645">
    <property type="entry name" value="SecD/SecF_bac"/>
</dbReference>
<evidence type="ECO:0000256" key="1">
    <source>
        <dbReference type="ARBA" id="ARBA00004651"/>
    </source>
</evidence>
<dbReference type="InterPro" id="IPR005665">
    <property type="entry name" value="SecF_bac"/>
</dbReference>
<feature type="transmembrane region" description="Helical" evidence="10">
    <location>
        <begin position="95"/>
        <end position="112"/>
    </location>
</feature>